<dbReference type="EMBL" id="JAAGNN010000029">
    <property type="protein sequence ID" value="KAF4070660.1"/>
    <property type="molecule type" value="Genomic_DNA"/>
</dbReference>
<name>A0A7J5ZJM0_AMEME</name>
<protein>
    <submittedName>
        <fullName evidence="2">Uncharacterized protein</fullName>
    </submittedName>
</protein>
<accession>A0A7J5ZJM0</accession>
<feature type="non-terminal residue" evidence="2">
    <location>
        <position position="101"/>
    </location>
</feature>
<comment type="caution">
    <text evidence="2">The sequence shown here is derived from an EMBL/GenBank/DDBJ whole genome shotgun (WGS) entry which is preliminary data.</text>
</comment>
<reference evidence="2 3" key="1">
    <citation type="submission" date="2020-02" db="EMBL/GenBank/DDBJ databases">
        <title>A chromosome-scale genome assembly of the black bullhead catfish (Ameiurus melas).</title>
        <authorList>
            <person name="Wen M."/>
            <person name="Zham M."/>
            <person name="Cabau C."/>
            <person name="Klopp C."/>
            <person name="Donnadieu C."/>
            <person name="Roques C."/>
            <person name="Bouchez O."/>
            <person name="Lampietro C."/>
            <person name="Jouanno E."/>
            <person name="Herpin A."/>
            <person name="Louis A."/>
            <person name="Berthelot C."/>
            <person name="Parey E."/>
            <person name="Roest-Crollius H."/>
            <person name="Braasch I."/>
            <person name="Postlethwait J."/>
            <person name="Robinson-Rechavi M."/>
            <person name="Echchiki A."/>
            <person name="Begum T."/>
            <person name="Montfort J."/>
            <person name="Schartl M."/>
            <person name="Bobe J."/>
            <person name="Guiguen Y."/>
        </authorList>
    </citation>
    <scope>NUCLEOTIDE SEQUENCE [LARGE SCALE GENOMIC DNA]</scope>
    <source>
        <strain evidence="2">M_S1</strain>
        <tissue evidence="2">Blood</tissue>
    </source>
</reference>
<feature type="region of interest" description="Disordered" evidence="1">
    <location>
        <begin position="1"/>
        <end position="26"/>
    </location>
</feature>
<gene>
    <name evidence="2" type="ORF">AMELA_G00288080</name>
</gene>
<evidence type="ECO:0000256" key="1">
    <source>
        <dbReference type="SAM" id="MobiDB-lite"/>
    </source>
</evidence>
<organism evidence="2 3">
    <name type="scientific">Ameiurus melas</name>
    <name type="common">Black bullhead</name>
    <name type="synonym">Silurus melas</name>
    <dbReference type="NCBI Taxonomy" id="219545"/>
    <lineage>
        <taxon>Eukaryota</taxon>
        <taxon>Metazoa</taxon>
        <taxon>Chordata</taxon>
        <taxon>Craniata</taxon>
        <taxon>Vertebrata</taxon>
        <taxon>Euteleostomi</taxon>
        <taxon>Actinopterygii</taxon>
        <taxon>Neopterygii</taxon>
        <taxon>Teleostei</taxon>
        <taxon>Ostariophysi</taxon>
        <taxon>Siluriformes</taxon>
        <taxon>Ictaluridae</taxon>
        <taxon>Ameiurus</taxon>
    </lineage>
</organism>
<sequence>MDNSASEDFAECEASGHEAPQNNWTDEDTNVEKAGMWEAVFNDEDGFPADYSVDMDDPEWDVSLGLELGDMEPDEREKSNMDSTRMFKLRSGCGPSHTFFF</sequence>
<dbReference type="AlphaFoldDB" id="A0A7J5ZJM0"/>
<dbReference type="Proteomes" id="UP000593565">
    <property type="component" value="Unassembled WGS sequence"/>
</dbReference>
<evidence type="ECO:0000313" key="2">
    <source>
        <dbReference type="EMBL" id="KAF4070660.1"/>
    </source>
</evidence>
<proteinExistence type="predicted"/>
<keyword evidence="3" id="KW-1185">Reference proteome</keyword>
<evidence type="ECO:0000313" key="3">
    <source>
        <dbReference type="Proteomes" id="UP000593565"/>
    </source>
</evidence>